<dbReference type="EMBL" id="SHLD01000001">
    <property type="protein sequence ID" value="RZU77617.1"/>
    <property type="molecule type" value="Genomic_DNA"/>
</dbReference>
<evidence type="ECO:0000313" key="1">
    <source>
        <dbReference type="EMBL" id="RZU77617.1"/>
    </source>
</evidence>
<comment type="caution">
    <text evidence="1">The sequence shown here is derived from an EMBL/GenBank/DDBJ whole genome shotgun (WGS) entry which is preliminary data.</text>
</comment>
<reference evidence="1 2" key="1">
    <citation type="submission" date="2019-02" db="EMBL/GenBank/DDBJ databases">
        <title>Sequencing the genomes of 1000 actinobacteria strains.</title>
        <authorList>
            <person name="Klenk H.-P."/>
        </authorList>
    </citation>
    <scope>NUCLEOTIDE SEQUENCE [LARGE SCALE GENOMIC DNA]</scope>
    <source>
        <strain evidence="1 2">DSM 45612</strain>
    </source>
</reference>
<keyword evidence="2" id="KW-1185">Reference proteome</keyword>
<evidence type="ECO:0000313" key="2">
    <source>
        <dbReference type="Proteomes" id="UP000294114"/>
    </source>
</evidence>
<dbReference type="AlphaFoldDB" id="A0A4Q8BHU2"/>
<dbReference type="RefSeq" id="WP_130339103.1">
    <property type="nucleotide sequence ID" value="NZ_SHLD01000001.1"/>
</dbReference>
<organism evidence="1 2">
    <name type="scientific">Micromonospora kangleipakensis</name>
    <dbReference type="NCBI Taxonomy" id="1077942"/>
    <lineage>
        <taxon>Bacteria</taxon>
        <taxon>Bacillati</taxon>
        <taxon>Actinomycetota</taxon>
        <taxon>Actinomycetes</taxon>
        <taxon>Micromonosporales</taxon>
        <taxon>Micromonosporaceae</taxon>
        <taxon>Micromonospora</taxon>
    </lineage>
</organism>
<accession>A0A4Q8BHU2</accession>
<protein>
    <submittedName>
        <fullName evidence="1">Uncharacterized protein</fullName>
    </submittedName>
</protein>
<name>A0A4Q8BHU2_9ACTN</name>
<proteinExistence type="predicted"/>
<gene>
    <name evidence="1" type="ORF">EV384_6348</name>
</gene>
<dbReference type="Proteomes" id="UP000294114">
    <property type="component" value="Unassembled WGS sequence"/>
</dbReference>
<sequence length="254" mass="27083">MSTQTQTIPTLVTDLLWKVYGERVATIEVADPKGYITPPAVLPVVRVRPRGAERMDIINGQVDGDVQVVVYTDEAHPLTVDRMDFATGHDDRVVEKYASHGSGDLRFVKHGGTPKSSALHGGIVATMHTWTIAGAILQVPTIVGDPVPASRVSALVRALASNVSARASDYKVTQARNGDTVTRTVQVNLAVDRSVRIPAGQLASLTTVGVERYRGKAVDAVGRCTSAEVVSVDPEDRGVHLTARLVFTSQAPTA</sequence>